<accession>A0A1J6W750</accession>
<name>A0A1J6W750_9BACI</name>
<gene>
    <name evidence="1" type="ORF">BHE18_07800</name>
</gene>
<evidence type="ECO:0000313" key="2">
    <source>
        <dbReference type="Proteomes" id="UP000182062"/>
    </source>
</evidence>
<proteinExistence type="predicted"/>
<keyword evidence="2" id="KW-1185">Reference proteome</keyword>
<protein>
    <submittedName>
        <fullName evidence="1">Uncharacterized protein</fullName>
    </submittedName>
</protein>
<dbReference type="AlphaFoldDB" id="A0A1J6W750"/>
<sequence length="71" mass="8129">MTDDVPGLDIKPRLFLHKVLFAYFVALHTIKHRNLGIFGLSVRLLIKLECEKSKFSSNVHAQAFLRKATSF</sequence>
<dbReference type="Proteomes" id="UP000182062">
    <property type="component" value="Unassembled WGS sequence"/>
</dbReference>
<evidence type="ECO:0000313" key="1">
    <source>
        <dbReference type="EMBL" id="OIU72516.1"/>
    </source>
</evidence>
<comment type="caution">
    <text evidence="1">The sequence shown here is derived from an EMBL/GenBank/DDBJ whole genome shotgun (WGS) entry which is preliminary data.</text>
</comment>
<reference evidence="1 2" key="1">
    <citation type="submission" date="2016-09" db="EMBL/GenBank/DDBJ databases">
        <title>Bacillus aquimaris SAMM genome sequence reveals colonization and biosurfactant production capacities.</title>
        <authorList>
            <person name="Waghmode S.R."/>
            <person name="Suryavanshi M.V."/>
        </authorList>
    </citation>
    <scope>NUCLEOTIDE SEQUENCE [LARGE SCALE GENOMIC DNA]</scope>
    <source>
        <strain evidence="1 2">SAMM</strain>
    </source>
</reference>
<organism evidence="1 2">
    <name type="scientific">Rossellomorea aquimaris</name>
    <dbReference type="NCBI Taxonomy" id="189382"/>
    <lineage>
        <taxon>Bacteria</taxon>
        <taxon>Bacillati</taxon>
        <taxon>Bacillota</taxon>
        <taxon>Bacilli</taxon>
        <taxon>Bacillales</taxon>
        <taxon>Bacillaceae</taxon>
        <taxon>Rossellomorea</taxon>
    </lineage>
</organism>
<dbReference type="EMBL" id="MINN01000074">
    <property type="protein sequence ID" value="OIU72516.1"/>
    <property type="molecule type" value="Genomic_DNA"/>
</dbReference>